<keyword evidence="1" id="KW-0472">Membrane</keyword>
<keyword evidence="1" id="KW-0812">Transmembrane</keyword>
<reference evidence="3" key="1">
    <citation type="submission" date="2016-10" db="EMBL/GenBank/DDBJ databases">
        <authorList>
            <person name="Varghese N."/>
            <person name="Submissions S."/>
        </authorList>
    </citation>
    <scope>NUCLEOTIDE SEQUENCE [LARGE SCALE GENOMIC DNA]</scope>
    <source>
        <strain evidence="3">IBRC-M 10655</strain>
    </source>
</reference>
<dbReference type="EMBL" id="FNJB01000003">
    <property type="protein sequence ID" value="SDO56370.1"/>
    <property type="molecule type" value="Genomic_DNA"/>
</dbReference>
<proteinExistence type="predicted"/>
<dbReference type="STRING" id="504798.SAMN05421871_102529"/>
<gene>
    <name evidence="2" type="ORF">SAMN05192558_103520</name>
</gene>
<evidence type="ECO:0000256" key="1">
    <source>
        <dbReference type="SAM" id="Phobius"/>
    </source>
</evidence>
<keyword evidence="1" id="KW-1133">Transmembrane helix</keyword>
<organism evidence="2 3">
    <name type="scientific">Actinokineospora alba</name>
    <dbReference type="NCBI Taxonomy" id="504798"/>
    <lineage>
        <taxon>Bacteria</taxon>
        <taxon>Bacillati</taxon>
        <taxon>Actinomycetota</taxon>
        <taxon>Actinomycetes</taxon>
        <taxon>Pseudonocardiales</taxon>
        <taxon>Pseudonocardiaceae</taxon>
        <taxon>Actinokineospora</taxon>
    </lineage>
</organism>
<dbReference type="AlphaFoldDB" id="A0A1H0KKT0"/>
<feature type="transmembrane region" description="Helical" evidence="1">
    <location>
        <begin position="67"/>
        <end position="84"/>
    </location>
</feature>
<sequence>MGPDLFASPDHEPLSRVPAFTLPEAYPDRMSWLRWFGWAVVGIGCGAVVMIPWVLGNGRGDEVGEGVIVAAICFTVGGAILYFTRRRVSGE</sequence>
<name>A0A1H0KKT0_9PSEU</name>
<evidence type="ECO:0000313" key="3">
    <source>
        <dbReference type="Proteomes" id="UP000199651"/>
    </source>
</evidence>
<accession>A0A1H0KKT0</accession>
<dbReference type="Proteomes" id="UP000199651">
    <property type="component" value="Unassembled WGS sequence"/>
</dbReference>
<evidence type="ECO:0000313" key="2">
    <source>
        <dbReference type="EMBL" id="SDO56370.1"/>
    </source>
</evidence>
<keyword evidence="3" id="KW-1185">Reference proteome</keyword>
<protein>
    <submittedName>
        <fullName evidence="2">Uncharacterized protein</fullName>
    </submittedName>
</protein>
<feature type="transmembrane region" description="Helical" evidence="1">
    <location>
        <begin position="35"/>
        <end position="55"/>
    </location>
</feature>